<keyword evidence="10" id="KW-0809">Transit peptide</keyword>
<organism evidence="14 15">
    <name type="scientific">Protea cynaroides</name>
    <dbReference type="NCBI Taxonomy" id="273540"/>
    <lineage>
        <taxon>Eukaryota</taxon>
        <taxon>Viridiplantae</taxon>
        <taxon>Streptophyta</taxon>
        <taxon>Embryophyta</taxon>
        <taxon>Tracheophyta</taxon>
        <taxon>Spermatophyta</taxon>
        <taxon>Magnoliopsida</taxon>
        <taxon>Proteales</taxon>
        <taxon>Proteaceae</taxon>
        <taxon>Protea</taxon>
    </lineage>
</organism>
<name>A0A9Q0HJ29_9MAGN</name>
<dbReference type="GO" id="GO:0004252">
    <property type="term" value="F:serine-type endopeptidase activity"/>
    <property type="evidence" value="ECO:0007669"/>
    <property type="project" value="InterPro"/>
</dbReference>
<dbReference type="InterPro" id="IPR019758">
    <property type="entry name" value="Pept_S26A_signal_pept_1_CS"/>
</dbReference>
<gene>
    <name evidence="14" type="ORF">NE237_016838</name>
</gene>
<dbReference type="GO" id="GO:0010027">
    <property type="term" value="P:thylakoid membrane organization"/>
    <property type="evidence" value="ECO:0007669"/>
    <property type="project" value="TreeGrafter"/>
</dbReference>
<dbReference type="AlphaFoldDB" id="A0A9Q0HJ29"/>
<dbReference type="InterPro" id="IPR000223">
    <property type="entry name" value="Pept_S26A_signal_pept_1"/>
</dbReference>
<comment type="subcellular location">
    <subcellularLocation>
        <location evidence="3">Membrane</location>
    </subcellularLocation>
    <subcellularLocation>
        <location evidence="2">Plastid</location>
        <location evidence="2">Chloroplast</location>
    </subcellularLocation>
</comment>
<dbReference type="Gene3D" id="2.10.109.10">
    <property type="entry name" value="Umud Fragment, subunit A"/>
    <property type="match status" value="1"/>
</dbReference>
<feature type="active site" evidence="12">
    <location>
        <position position="111"/>
    </location>
</feature>
<dbReference type="NCBIfam" id="TIGR02227">
    <property type="entry name" value="sigpep_I_bact"/>
    <property type="match status" value="1"/>
</dbReference>
<evidence type="ECO:0000256" key="11">
    <source>
        <dbReference type="ARBA" id="ARBA00023136"/>
    </source>
</evidence>
<dbReference type="InterPro" id="IPR019756">
    <property type="entry name" value="Pept_S26A_signal_pept_1_Ser-AS"/>
</dbReference>
<dbReference type="InterPro" id="IPR036286">
    <property type="entry name" value="LexA/Signal_pep-like_sf"/>
</dbReference>
<evidence type="ECO:0000256" key="2">
    <source>
        <dbReference type="ARBA" id="ARBA00004229"/>
    </source>
</evidence>
<dbReference type="EMBL" id="JAMYWD010000007">
    <property type="protein sequence ID" value="KAJ4964989.1"/>
    <property type="molecule type" value="Genomic_DNA"/>
</dbReference>
<evidence type="ECO:0000313" key="15">
    <source>
        <dbReference type="Proteomes" id="UP001141806"/>
    </source>
</evidence>
<evidence type="ECO:0000256" key="3">
    <source>
        <dbReference type="ARBA" id="ARBA00004370"/>
    </source>
</evidence>
<dbReference type="EC" id="3.4.21.89" evidence="5"/>
<keyword evidence="7" id="KW-0934">Plastid</keyword>
<dbReference type="Pfam" id="PF10502">
    <property type="entry name" value="Peptidase_S26"/>
    <property type="match status" value="1"/>
</dbReference>
<reference evidence="14" key="1">
    <citation type="journal article" date="2023" name="Plant J.">
        <title>The genome of the king protea, Protea cynaroides.</title>
        <authorList>
            <person name="Chang J."/>
            <person name="Duong T.A."/>
            <person name="Schoeman C."/>
            <person name="Ma X."/>
            <person name="Roodt D."/>
            <person name="Barker N."/>
            <person name="Li Z."/>
            <person name="Van de Peer Y."/>
            <person name="Mizrachi E."/>
        </authorList>
    </citation>
    <scope>NUCLEOTIDE SEQUENCE</scope>
    <source>
        <tissue evidence="14">Young leaves</tissue>
    </source>
</reference>
<dbReference type="GO" id="GO:0006465">
    <property type="term" value="P:signal peptide processing"/>
    <property type="evidence" value="ECO:0007669"/>
    <property type="project" value="InterPro"/>
</dbReference>
<dbReference type="PROSITE" id="PS00501">
    <property type="entry name" value="SPASE_I_1"/>
    <property type="match status" value="1"/>
</dbReference>
<keyword evidence="8" id="KW-0645">Protease</keyword>
<comment type="similarity">
    <text evidence="4">Belongs to the peptidase S26 family.</text>
</comment>
<dbReference type="PANTHER" id="PTHR43390:SF10">
    <property type="entry name" value="PEPTIDASE S26 DOMAIN-CONTAINING PROTEIN"/>
    <property type="match status" value="1"/>
</dbReference>
<dbReference type="Proteomes" id="UP001141806">
    <property type="component" value="Unassembled WGS sequence"/>
</dbReference>
<dbReference type="CDD" id="cd06530">
    <property type="entry name" value="S26_SPase_I"/>
    <property type="match status" value="1"/>
</dbReference>
<keyword evidence="15" id="KW-1185">Reference proteome</keyword>
<dbReference type="GO" id="GO:0009535">
    <property type="term" value="C:chloroplast thylakoid membrane"/>
    <property type="evidence" value="ECO:0007669"/>
    <property type="project" value="TreeGrafter"/>
</dbReference>
<keyword evidence="6" id="KW-0150">Chloroplast</keyword>
<keyword evidence="11" id="KW-0472">Membrane</keyword>
<keyword evidence="9" id="KW-0378">Hydrolase</keyword>
<proteinExistence type="inferred from homology"/>
<accession>A0A9Q0HJ29</accession>
<sequence>MSFLRPSALYRFLLTLPSFRWMPYQTLAFLRWPSLDGFMNLLVLVLLWSMLVEVRFIPSSSMYPTLRVGDRIIAEKVSYYFKSCAVDDIVLFKAPESLQDIGFRKEDVFIKRIVAKAGDLVEIEHGLLYINGIPRYEDFIAEQPTYKLSATYVPRNHVYVLGDNRNNSCDSHVWGPLPIRNIVGRYVMYGRPSNS</sequence>
<dbReference type="FunFam" id="2.10.109.10:FF:000012">
    <property type="entry name" value="Peptidase/ serine-type peptidase"/>
    <property type="match status" value="1"/>
</dbReference>
<evidence type="ECO:0000256" key="8">
    <source>
        <dbReference type="ARBA" id="ARBA00022670"/>
    </source>
</evidence>
<protein>
    <recommendedName>
        <fullName evidence="5">signal peptidase I</fullName>
        <ecNumber evidence="5">3.4.21.89</ecNumber>
    </recommendedName>
</protein>
<evidence type="ECO:0000313" key="14">
    <source>
        <dbReference type="EMBL" id="KAJ4964989.1"/>
    </source>
</evidence>
<evidence type="ECO:0000256" key="9">
    <source>
        <dbReference type="ARBA" id="ARBA00022801"/>
    </source>
</evidence>
<evidence type="ECO:0000256" key="10">
    <source>
        <dbReference type="ARBA" id="ARBA00022946"/>
    </source>
</evidence>
<evidence type="ECO:0000256" key="6">
    <source>
        <dbReference type="ARBA" id="ARBA00022528"/>
    </source>
</evidence>
<dbReference type="PANTHER" id="PTHR43390">
    <property type="entry name" value="SIGNAL PEPTIDASE I"/>
    <property type="match status" value="1"/>
</dbReference>
<feature type="domain" description="Peptidase S26" evidence="13">
    <location>
        <begin position="38"/>
        <end position="187"/>
    </location>
</feature>
<dbReference type="OrthoDB" id="308440at2759"/>
<dbReference type="PROSITE" id="PS00761">
    <property type="entry name" value="SPASE_I_3"/>
    <property type="match status" value="1"/>
</dbReference>
<dbReference type="InterPro" id="IPR019533">
    <property type="entry name" value="Peptidase_S26"/>
</dbReference>
<evidence type="ECO:0000259" key="13">
    <source>
        <dbReference type="Pfam" id="PF10502"/>
    </source>
</evidence>
<evidence type="ECO:0000256" key="7">
    <source>
        <dbReference type="ARBA" id="ARBA00022640"/>
    </source>
</evidence>
<dbReference type="SUPFAM" id="SSF51306">
    <property type="entry name" value="LexA/Signal peptidase"/>
    <property type="match status" value="1"/>
</dbReference>
<evidence type="ECO:0000256" key="12">
    <source>
        <dbReference type="PIRSR" id="PIRSR600223-1"/>
    </source>
</evidence>
<evidence type="ECO:0000256" key="5">
    <source>
        <dbReference type="ARBA" id="ARBA00013208"/>
    </source>
</evidence>
<comment type="catalytic activity">
    <reaction evidence="1">
        <text>Cleavage of hydrophobic, N-terminal signal or leader sequences from secreted and periplasmic proteins.</text>
        <dbReference type="EC" id="3.4.21.89"/>
    </reaction>
</comment>
<feature type="active site" evidence="12">
    <location>
        <position position="61"/>
    </location>
</feature>
<dbReference type="PRINTS" id="PR00727">
    <property type="entry name" value="LEADERPTASE"/>
</dbReference>
<comment type="caution">
    <text evidence="14">The sequence shown here is derived from an EMBL/GenBank/DDBJ whole genome shotgun (WGS) entry which is preliminary data.</text>
</comment>
<evidence type="ECO:0000256" key="1">
    <source>
        <dbReference type="ARBA" id="ARBA00000677"/>
    </source>
</evidence>
<dbReference type="GO" id="GO:0009003">
    <property type="term" value="F:signal peptidase activity"/>
    <property type="evidence" value="ECO:0007669"/>
    <property type="project" value="UniProtKB-EC"/>
</dbReference>
<evidence type="ECO:0000256" key="4">
    <source>
        <dbReference type="ARBA" id="ARBA00009370"/>
    </source>
</evidence>